<dbReference type="GO" id="GO:0061630">
    <property type="term" value="F:ubiquitin protein ligase activity"/>
    <property type="evidence" value="ECO:0007669"/>
    <property type="project" value="TreeGrafter"/>
</dbReference>
<protein>
    <recommendedName>
        <fullName evidence="6">RING-type domain-containing protein</fullName>
    </recommendedName>
</protein>
<evidence type="ECO:0000259" key="6">
    <source>
        <dbReference type="PROSITE" id="PS50089"/>
    </source>
</evidence>
<dbReference type="EMBL" id="MU004181">
    <property type="protein sequence ID" value="KAF2503000.1"/>
    <property type="molecule type" value="Genomic_DNA"/>
</dbReference>
<dbReference type="InterPro" id="IPR001841">
    <property type="entry name" value="Znf_RING"/>
</dbReference>
<accession>A0A6A6RGW1</accession>
<dbReference type="OrthoDB" id="8062037at2759"/>
<dbReference type="PANTHER" id="PTHR22763">
    <property type="entry name" value="RING ZINC FINGER PROTEIN"/>
    <property type="match status" value="1"/>
</dbReference>
<dbReference type="GO" id="GO:0043161">
    <property type="term" value="P:proteasome-mediated ubiquitin-dependent protein catabolic process"/>
    <property type="evidence" value="ECO:0007669"/>
    <property type="project" value="TreeGrafter"/>
</dbReference>
<dbReference type="InterPro" id="IPR013083">
    <property type="entry name" value="Znf_RING/FYVE/PHD"/>
</dbReference>
<sequence length="185" mass="21130">MSSSLPSSFEDFLEHNLTNIDASNPTIPDSCYICHEELDATHQASQITGIPDCSHIFGRDCLVTWVSSNNANRNSCPMCRTTLYVQPLSRQDEVNRLDAALDTMPARWNTLEGRTPQQLHDAQRQGEEILQQHQEEFMQSTEEVLRMSEEVLRDIGELRRRLEGVTGRQVDERPQPHLQNDGEPE</sequence>
<keyword evidence="2 4" id="KW-0863">Zinc-finger</keyword>
<organism evidence="7 8">
    <name type="scientific">Lophium mytilinum</name>
    <dbReference type="NCBI Taxonomy" id="390894"/>
    <lineage>
        <taxon>Eukaryota</taxon>
        <taxon>Fungi</taxon>
        <taxon>Dikarya</taxon>
        <taxon>Ascomycota</taxon>
        <taxon>Pezizomycotina</taxon>
        <taxon>Dothideomycetes</taxon>
        <taxon>Pleosporomycetidae</taxon>
        <taxon>Mytilinidiales</taxon>
        <taxon>Mytilinidiaceae</taxon>
        <taxon>Lophium</taxon>
    </lineage>
</organism>
<dbReference type="Gene3D" id="3.30.40.10">
    <property type="entry name" value="Zinc/RING finger domain, C3HC4 (zinc finger)"/>
    <property type="match status" value="1"/>
</dbReference>
<dbReference type="Pfam" id="PF13639">
    <property type="entry name" value="zf-RING_2"/>
    <property type="match status" value="1"/>
</dbReference>
<evidence type="ECO:0000256" key="1">
    <source>
        <dbReference type="ARBA" id="ARBA00022723"/>
    </source>
</evidence>
<reference evidence="7" key="1">
    <citation type="journal article" date="2020" name="Stud. Mycol.">
        <title>101 Dothideomycetes genomes: a test case for predicting lifestyles and emergence of pathogens.</title>
        <authorList>
            <person name="Haridas S."/>
            <person name="Albert R."/>
            <person name="Binder M."/>
            <person name="Bloem J."/>
            <person name="Labutti K."/>
            <person name="Salamov A."/>
            <person name="Andreopoulos B."/>
            <person name="Baker S."/>
            <person name="Barry K."/>
            <person name="Bills G."/>
            <person name="Bluhm B."/>
            <person name="Cannon C."/>
            <person name="Castanera R."/>
            <person name="Culley D."/>
            <person name="Daum C."/>
            <person name="Ezra D."/>
            <person name="Gonzalez J."/>
            <person name="Henrissat B."/>
            <person name="Kuo A."/>
            <person name="Liang C."/>
            <person name="Lipzen A."/>
            <person name="Lutzoni F."/>
            <person name="Magnuson J."/>
            <person name="Mondo S."/>
            <person name="Nolan M."/>
            <person name="Ohm R."/>
            <person name="Pangilinan J."/>
            <person name="Park H.-J."/>
            <person name="Ramirez L."/>
            <person name="Alfaro M."/>
            <person name="Sun H."/>
            <person name="Tritt A."/>
            <person name="Yoshinaga Y."/>
            <person name="Zwiers L.-H."/>
            <person name="Turgeon B."/>
            <person name="Goodwin S."/>
            <person name="Spatafora J."/>
            <person name="Crous P."/>
            <person name="Grigoriev I."/>
        </authorList>
    </citation>
    <scope>NUCLEOTIDE SEQUENCE</scope>
    <source>
        <strain evidence="7">CBS 269.34</strain>
    </source>
</reference>
<gene>
    <name evidence="7" type="ORF">BU16DRAFT_26271</name>
</gene>
<evidence type="ECO:0000256" key="4">
    <source>
        <dbReference type="PROSITE-ProRule" id="PRU00175"/>
    </source>
</evidence>
<name>A0A6A6RGW1_9PEZI</name>
<evidence type="ECO:0000256" key="5">
    <source>
        <dbReference type="SAM" id="MobiDB-lite"/>
    </source>
</evidence>
<dbReference type="SUPFAM" id="SSF57850">
    <property type="entry name" value="RING/U-box"/>
    <property type="match status" value="1"/>
</dbReference>
<keyword evidence="3" id="KW-0862">Zinc</keyword>
<dbReference type="PROSITE" id="PS50089">
    <property type="entry name" value="ZF_RING_2"/>
    <property type="match status" value="1"/>
</dbReference>
<keyword evidence="1" id="KW-0479">Metal-binding</keyword>
<dbReference type="GO" id="GO:0012505">
    <property type="term" value="C:endomembrane system"/>
    <property type="evidence" value="ECO:0007669"/>
    <property type="project" value="TreeGrafter"/>
</dbReference>
<evidence type="ECO:0000256" key="3">
    <source>
        <dbReference type="ARBA" id="ARBA00022833"/>
    </source>
</evidence>
<dbReference type="Proteomes" id="UP000799750">
    <property type="component" value="Unassembled WGS sequence"/>
</dbReference>
<evidence type="ECO:0000256" key="2">
    <source>
        <dbReference type="ARBA" id="ARBA00022771"/>
    </source>
</evidence>
<feature type="compositionally biased region" description="Basic and acidic residues" evidence="5">
    <location>
        <begin position="163"/>
        <end position="175"/>
    </location>
</feature>
<dbReference type="AlphaFoldDB" id="A0A6A6RGW1"/>
<dbReference type="InterPro" id="IPR050731">
    <property type="entry name" value="HRD1_E3_ubiq-ligases"/>
</dbReference>
<feature type="region of interest" description="Disordered" evidence="5">
    <location>
        <begin position="163"/>
        <end position="185"/>
    </location>
</feature>
<feature type="domain" description="RING-type" evidence="6">
    <location>
        <begin position="31"/>
        <end position="80"/>
    </location>
</feature>
<evidence type="ECO:0000313" key="8">
    <source>
        <dbReference type="Proteomes" id="UP000799750"/>
    </source>
</evidence>
<evidence type="ECO:0000313" key="7">
    <source>
        <dbReference type="EMBL" id="KAF2503000.1"/>
    </source>
</evidence>
<keyword evidence="8" id="KW-1185">Reference proteome</keyword>
<dbReference type="GO" id="GO:0008270">
    <property type="term" value="F:zinc ion binding"/>
    <property type="evidence" value="ECO:0007669"/>
    <property type="project" value="UniProtKB-KW"/>
</dbReference>
<proteinExistence type="predicted"/>